<sequence>MKKNFTLIETLITLATFTILILAVSSSIVYLYRTSSYDIQQAQAIDSARRGVDTMVREIREATYADTGAYLIELAQNQSFIFYSDIDRDQNIEKIRYFLDGEILKKGETEATGTPREYKSQNEKFSLLSEYIQNGSQPIFNYFDKNNNQITDLSKVGDITLVKVKLIINVNPNRLPADFTLISNAQIRNLKEKQ</sequence>
<keyword evidence="1" id="KW-0812">Transmembrane</keyword>
<evidence type="ECO:0000313" key="2">
    <source>
        <dbReference type="EMBL" id="PIP24866.1"/>
    </source>
</evidence>
<keyword evidence="1" id="KW-0472">Membrane</keyword>
<feature type="transmembrane region" description="Helical" evidence="1">
    <location>
        <begin position="12"/>
        <end position="32"/>
    </location>
</feature>
<keyword evidence="1" id="KW-1133">Transmembrane helix</keyword>
<dbReference type="AlphaFoldDB" id="A0A2G9Z044"/>
<gene>
    <name evidence="2" type="ORF">COX34_01865</name>
</gene>
<evidence type="ECO:0008006" key="4">
    <source>
        <dbReference type="Google" id="ProtNLM"/>
    </source>
</evidence>
<evidence type="ECO:0000256" key="1">
    <source>
        <dbReference type="SAM" id="Phobius"/>
    </source>
</evidence>
<comment type="caution">
    <text evidence="2">The sequence shown here is derived from an EMBL/GenBank/DDBJ whole genome shotgun (WGS) entry which is preliminary data.</text>
</comment>
<accession>A0A2G9Z044</accession>
<dbReference type="EMBL" id="PCRS01000033">
    <property type="protein sequence ID" value="PIP24866.1"/>
    <property type="molecule type" value="Genomic_DNA"/>
</dbReference>
<protein>
    <recommendedName>
        <fullName evidence="4">Type II secretion system protein J</fullName>
    </recommendedName>
</protein>
<proteinExistence type="predicted"/>
<evidence type="ECO:0000313" key="3">
    <source>
        <dbReference type="Proteomes" id="UP000228681"/>
    </source>
</evidence>
<name>A0A2G9Z044_9BACT</name>
<organism evidence="2 3">
    <name type="scientific">Candidatus Nealsonbacteria bacterium CG23_combo_of_CG06-09_8_20_14_all_36_12</name>
    <dbReference type="NCBI Taxonomy" id="1974718"/>
    <lineage>
        <taxon>Bacteria</taxon>
        <taxon>Candidatus Nealsoniibacteriota</taxon>
    </lineage>
</organism>
<reference evidence="2 3" key="1">
    <citation type="submission" date="2017-09" db="EMBL/GenBank/DDBJ databases">
        <title>Depth-based differentiation of microbial function through sediment-hosted aquifers and enrichment of novel symbionts in the deep terrestrial subsurface.</title>
        <authorList>
            <person name="Probst A.J."/>
            <person name="Ladd B."/>
            <person name="Jarett J.K."/>
            <person name="Geller-Mcgrath D.E."/>
            <person name="Sieber C.M."/>
            <person name="Emerson J.B."/>
            <person name="Anantharaman K."/>
            <person name="Thomas B.C."/>
            <person name="Malmstrom R."/>
            <person name="Stieglmeier M."/>
            <person name="Klingl A."/>
            <person name="Woyke T."/>
            <person name="Ryan C.M."/>
            <person name="Banfield J.F."/>
        </authorList>
    </citation>
    <scope>NUCLEOTIDE SEQUENCE [LARGE SCALE GENOMIC DNA]</scope>
    <source>
        <strain evidence="2">CG23_combo_of_CG06-09_8_20_14_all_36_12</strain>
    </source>
</reference>
<dbReference type="Proteomes" id="UP000228681">
    <property type="component" value="Unassembled WGS sequence"/>
</dbReference>